<dbReference type="OrthoDB" id="2537481at2759"/>
<feature type="compositionally biased region" description="Polar residues" evidence="1">
    <location>
        <begin position="111"/>
        <end position="127"/>
    </location>
</feature>
<evidence type="ECO:0000256" key="1">
    <source>
        <dbReference type="SAM" id="MobiDB-lite"/>
    </source>
</evidence>
<reference evidence="3" key="1">
    <citation type="submission" date="2016-10" db="EMBL/GenBank/DDBJ databases">
        <authorList>
            <person name="Jeantristanb JTB J.-T."/>
            <person name="Ricardo R."/>
        </authorList>
    </citation>
    <scope>NUCLEOTIDE SEQUENCE [LARGE SCALE GENOMIC DNA]</scope>
</reference>
<evidence type="ECO:0000313" key="3">
    <source>
        <dbReference type="Proteomes" id="UP000249723"/>
    </source>
</evidence>
<dbReference type="Proteomes" id="UP000249723">
    <property type="component" value="Unassembled WGS sequence"/>
</dbReference>
<feature type="region of interest" description="Disordered" evidence="1">
    <location>
        <begin position="446"/>
        <end position="527"/>
    </location>
</feature>
<feature type="compositionally biased region" description="Pro residues" evidence="1">
    <location>
        <begin position="455"/>
        <end position="465"/>
    </location>
</feature>
<gene>
    <name evidence="2" type="ORF">BZ3500_MVSOF-1268-A1-R1_CHR9G10716</name>
</gene>
<name>A0A2X0N5V1_9BASI</name>
<dbReference type="EMBL" id="FMWP01000107">
    <property type="protein sequence ID" value="SDA00576.1"/>
    <property type="molecule type" value="Genomic_DNA"/>
</dbReference>
<feature type="compositionally biased region" description="Low complexity" evidence="1">
    <location>
        <begin position="466"/>
        <end position="522"/>
    </location>
</feature>
<dbReference type="AlphaFoldDB" id="A0A2X0N5V1"/>
<protein>
    <submittedName>
        <fullName evidence="2">BZ3500_MvSof-1268-A1-R1_Chr9g10716 protein</fullName>
    </submittedName>
</protein>
<feature type="region of interest" description="Disordered" evidence="1">
    <location>
        <begin position="80"/>
        <end position="134"/>
    </location>
</feature>
<feature type="region of interest" description="Disordered" evidence="1">
    <location>
        <begin position="1"/>
        <end position="20"/>
    </location>
</feature>
<feature type="region of interest" description="Disordered" evidence="1">
    <location>
        <begin position="32"/>
        <end position="67"/>
    </location>
</feature>
<evidence type="ECO:0000313" key="2">
    <source>
        <dbReference type="EMBL" id="SDA00576.1"/>
    </source>
</evidence>
<sequence length="718" mass="76001">MTRRLHSPQSPPTSSVAATVTKVERPQAYYASRALPRVAPQISDSTPTRPSRRAVQPQDLPASDENCGYIDFGTVTNRRRSFNSDVSLRKSTRRAAPARSFNPKSRDLPISTVSATARPSSPPTALTSDALAPPSPILASSSPLSLGMHPVLDGSASLSGDRALSPSSSTPSHFADALAAGELCLSPQRATEEQGRYSSVEAFEHDFENESHPFFDNEVSQFLQQLQANEDGESQFRDDCFAAATEESTSTCAASTSGSVGRLALPQVARKQLALAQSTWSPLESSSNPLSLPVHLHHTHFPVPPQTRPLAVQPSVGTLRAHSPSSAMPFGGGSDPNASFFETPFFDLDIDAILTAYEAVSSDEEDQDDQNDYNIDLNFTPRMSSVKSTVRQDSSHRSVARMRKPIFPSPAQRANPDPRGPKPVFPSTVTSFKPHNFSKLSLQTANLSPDSTVGAPPPLPLPAPPAHHASATASASRLSPATARSRQSTFSSIGSSSNVSSPISTRSSGFSSNGNGSFRWSSTSGSTAHTIADGEGIDVFGRCFPSPVKRGSDVSVYSTASSVAAVLPTTGTPRRVPLEGANPGGATVDRRVMACAEDDAMMDWQQFAEEIGASEEDALDTTTPSVAKSSPLSPPPFAFARTAAVVADRPSPASSTSTLPLPGVVPAIDVGPRSLVKKMSSLSLKRFKRGVVGPSSAKPPPMPQYASNLVMMHSMHFS</sequence>
<keyword evidence="3" id="KW-1185">Reference proteome</keyword>
<organism evidence="2 3">
    <name type="scientific">Microbotryum saponariae</name>
    <dbReference type="NCBI Taxonomy" id="289078"/>
    <lineage>
        <taxon>Eukaryota</taxon>
        <taxon>Fungi</taxon>
        <taxon>Dikarya</taxon>
        <taxon>Basidiomycota</taxon>
        <taxon>Pucciniomycotina</taxon>
        <taxon>Microbotryomycetes</taxon>
        <taxon>Microbotryales</taxon>
        <taxon>Microbotryaceae</taxon>
        <taxon>Microbotryum</taxon>
    </lineage>
</organism>
<accession>A0A2X0N5V1</accession>
<proteinExistence type="predicted"/>
<feature type="region of interest" description="Disordered" evidence="1">
    <location>
        <begin position="384"/>
        <end position="430"/>
    </location>
</feature>